<evidence type="ECO:0000256" key="1">
    <source>
        <dbReference type="SAM" id="MobiDB-lite"/>
    </source>
</evidence>
<dbReference type="InterPro" id="IPR008613">
    <property type="entry name" value="Excalibur_Ca-bd_domain"/>
</dbReference>
<dbReference type="InterPro" id="IPR011089">
    <property type="entry name" value="GmrSD_C"/>
</dbReference>
<comment type="caution">
    <text evidence="3">The sequence shown here is derived from an EMBL/GenBank/DDBJ whole genome shotgun (WGS) entry which is preliminary data.</text>
</comment>
<dbReference type="PANTHER" id="PTHR24094">
    <property type="entry name" value="SECRETED PROTEIN"/>
    <property type="match status" value="1"/>
</dbReference>
<proteinExistence type="predicted"/>
<feature type="domain" description="Excalibur calcium-binding" evidence="2">
    <location>
        <begin position="225"/>
        <end position="261"/>
    </location>
</feature>
<reference evidence="3 4" key="1">
    <citation type="submission" date="2022-06" db="EMBL/GenBank/DDBJ databases">
        <authorList>
            <person name="So Y."/>
        </authorList>
    </citation>
    <scope>NUCLEOTIDE SEQUENCE [LARGE SCALE GENOMIC DNA]</scope>
    <source>
        <strain evidence="3 4">STR3</strain>
    </source>
</reference>
<name>A0ABT1KVY7_9ACTN</name>
<protein>
    <submittedName>
        <fullName evidence="3">Excalibur calcium-binding domain-containing protein</fullName>
    </submittedName>
</protein>
<dbReference type="RefSeq" id="WP_254181124.1">
    <property type="nucleotide sequence ID" value="NZ_JANARS010000003.1"/>
</dbReference>
<gene>
    <name evidence="3" type="ORF">NCI01_08925</name>
</gene>
<evidence type="ECO:0000313" key="3">
    <source>
        <dbReference type="EMBL" id="MCP3421915.1"/>
    </source>
</evidence>
<dbReference type="PANTHER" id="PTHR24094:SF15">
    <property type="entry name" value="AMP-DEPENDENT SYNTHETASE_LIGASE DOMAIN-CONTAINING PROTEIN-RELATED"/>
    <property type="match status" value="1"/>
</dbReference>
<dbReference type="Pfam" id="PF07510">
    <property type="entry name" value="GmrSD_C"/>
    <property type="match status" value="1"/>
</dbReference>
<dbReference type="Proteomes" id="UP001204524">
    <property type="component" value="Unassembled WGS sequence"/>
</dbReference>
<dbReference type="EMBL" id="JANARS010000003">
    <property type="protein sequence ID" value="MCP3421915.1"/>
    <property type="molecule type" value="Genomic_DNA"/>
</dbReference>
<feature type="region of interest" description="Disordered" evidence="1">
    <location>
        <begin position="190"/>
        <end position="218"/>
    </location>
</feature>
<keyword evidence="4" id="KW-1185">Reference proteome</keyword>
<evidence type="ECO:0000259" key="2">
    <source>
        <dbReference type="SMART" id="SM00894"/>
    </source>
</evidence>
<dbReference type="SMART" id="SM00894">
    <property type="entry name" value="Excalibur"/>
    <property type="match status" value="1"/>
</dbReference>
<sequence length="261" mass="27419">MALNLLAVKGRAPMSGYDRDRFGPAWLDADRNGCDTRNDILAQYLRPVSLESNGCVVTAGSYADPYTGSRIDYWEGHGALIDIDHVVSLGNAWATGASGWHIKKRAAFANDPLNLLPTDAGANRQKGDGDAATWLPANSSYRCEYVSRQVAVKGKYDLWITPPEKAAIQRVLASCDGQVLPADTWGASTEVDHNISDSSDADELPAADSSVVATTSPSAGDGTVHFDNCAAAHMAGAAPVRAGDPGYGPHLDGNGDGTACE</sequence>
<organism evidence="3 4">
    <name type="scientific">Nocardioides pinisoli</name>
    <dbReference type="NCBI Taxonomy" id="2950279"/>
    <lineage>
        <taxon>Bacteria</taxon>
        <taxon>Bacillati</taxon>
        <taxon>Actinomycetota</taxon>
        <taxon>Actinomycetes</taxon>
        <taxon>Propionibacteriales</taxon>
        <taxon>Nocardioidaceae</taxon>
        <taxon>Nocardioides</taxon>
    </lineage>
</organism>
<dbReference type="Pfam" id="PF05901">
    <property type="entry name" value="Excalibur"/>
    <property type="match status" value="1"/>
</dbReference>
<accession>A0ABT1KVY7</accession>
<evidence type="ECO:0000313" key="4">
    <source>
        <dbReference type="Proteomes" id="UP001204524"/>
    </source>
</evidence>